<feature type="compositionally biased region" description="Low complexity" evidence="4">
    <location>
        <begin position="505"/>
        <end position="515"/>
    </location>
</feature>
<evidence type="ECO:0000256" key="4">
    <source>
        <dbReference type="SAM" id="MobiDB-lite"/>
    </source>
</evidence>
<dbReference type="AlphaFoldDB" id="A0A9W9CTD4"/>
<dbReference type="Pfam" id="PF00076">
    <property type="entry name" value="RRM_1"/>
    <property type="match status" value="1"/>
</dbReference>
<feature type="domain" description="RRM" evidence="5">
    <location>
        <begin position="325"/>
        <end position="402"/>
    </location>
</feature>
<dbReference type="PROSITE" id="PS50102">
    <property type="entry name" value="RRM"/>
    <property type="match status" value="1"/>
</dbReference>
<proteinExistence type="predicted"/>
<protein>
    <submittedName>
        <fullName evidence="6">Cell cycle RNA binding protein whi3</fullName>
    </submittedName>
</protein>
<name>A0A9W9CTD4_9PEZI</name>
<feature type="compositionally biased region" description="Polar residues" evidence="4">
    <location>
        <begin position="145"/>
        <end position="188"/>
    </location>
</feature>
<accession>A0A9W9CTD4</accession>
<feature type="compositionally biased region" description="Basic and acidic residues" evidence="4">
    <location>
        <begin position="518"/>
        <end position="531"/>
    </location>
</feature>
<dbReference type="EMBL" id="JAPEVB010000006">
    <property type="protein sequence ID" value="KAJ4386248.1"/>
    <property type="molecule type" value="Genomic_DNA"/>
</dbReference>
<evidence type="ECO:0000256" key="1">
    <source>
        <dbReference type="ARBA" id="ARBA00022553"/>
    </source>
</evidence>
<evidence type="ECO:0000259" key="5">
    <source>
        <dbReference type="PROSITE" id="PS50102"/>
    </source>
</evidence>
<dbReference type="InterPro" id="IPR035979">
    <property type="entry name" value="RBD_domain_sf"/>
</dbReference>
<dbReference type="GO" id="GO:0003723">
    <property type="term" value="F:RNA binding"/>
    <property type="evidence" value="ECO:0007669"/>
    <property type="project" value="UniProtKB-UniRule"/>
</dbReference>
<organism evidence="6 7">
    <name type="scientific">Gnomoniopsis smithogilvyi</name>
    <dbReference type="NCBI Taxonomy" id="1191159"/>
    <lineage>
        <taxon>Eukaryota</taxon>
        <taxon>Fungi</taxon>
        <taxon>Dikarya</taxon>
        <taxon>Ascomycota</taxon>
        <taxon>Pezizomycotina</taxon>
        <taxon>Sordariomycetes</taxon>
        <taxon>Sordariomycetidae</taxon>
        <taxon>Diaporthales</taxon>
        <taxon>Gnomoniaceae</taxon>
        <taxon>Gnomoniopsis</taxon>
    </lineage>
</organism>
<feature type="region of interest" description="Disordered" evidence="4">
    <location>
        <begin position="490"/>
        <end position="567"/>
    </location>
</feature>
<keyword evidence="7" id="KW-1185">Reference proteome</keyword>
<evidence type="ECO:0000313" key="6">
    <source>
        <dbReference type="EMBL" id="KAJ4386248.1"/>
    </source>
</evidence>
<dbReference type="SUPFAM" id="SSF54928">
    <property type="entry name" value="RNA-binding domain, RBD"/>
    <property type="match status" value="1"/>
</dbReference>
<evidence type="ECO:0000256" key="3">
    <source>
        <dbReference type="PROSITE-ProRule" id="PRU00176"/>
    </source>
</evidence>
<evidence type="ECO:0000256" key="2">
    <source>
        <dbReference type="ARBA" id="ARBA00022884"/>
    </source>
</evidence>
<sequence length="567" mass="59826">MAPSFPSYSSTTARYPERDTASVAGASADGPSFTLIVRGLDANIDKNALKYMFMALSDSLISYDLLAPEGDGVKSRSAVVKTKTLESAYEVKQLFNNKNGLTVEIAGQGQVSGQSSSGASSTTSPATAPTQAPRFDNFSPLDRTSPPNGTSARNGNGHGFNQSIFSPQSPIGNHLSNQPRVSSKSLINDATDDDDTEDILRAPRAFTENGSLYPTSRAIFPEFYTNHHGSRPYGENGMAPTQRRATAPQLPLAAQMASLSLNTGPNGIPTAQHGNQNLYPQSAHSTTMSPTGLNGSLGNPHQSNYPGYERVLPPVNPADQNPPCNTLYVGNLPMDAQEDELRRIFQAVRGYRRMCYRSKANGPMCFVEFEDVGCATRAMNDMYGKTLSNSRKGGIRLSFSKNPLGVRNTPAPGSGPAGSMGGHHGMMGHATNGFASANGPPPGLHPLPPGLNLNRSASSYAVSAMTNGSSMPLTNGPGLGVMNNGPSYVPATGNSNGNGAGNGNSLGLSLSNGSSFEQRGEQRRDPRDTTRDPWLSSYNTNGFGPPPTEGQNSAGLFSTYGRGSRNF</sequence>
<dbReference type="OrthoDB" id="431169at2759"/>
<dbReference type="Proteomes" id="UP001140453">
    <property type="component" value="Unassembled WGS sequence"/>
</dbReference>
<dbReference type="Gene3D" id="3.30.70.330">
    <property type="match status" value="1"/>
</dbReference>
<dbReference type="InterPro" id="IPR012677">
    <property type="entry name" value="Nucleotide-bd_a/b_plait_sf"/>
</dbReference>
<feature type="region of interest" description="Disordered" evidence="4">
    <location>
        <begin position="109"/>
        <end position="194"/>
    </location>
</feature>
<gene>
    <name evidence="6" type="primary">WHI3</name>
    <name evidence="6" type="ORF">N0V93_009141</name>
</gene>
<comment type="caution">
    <text evidence="6">The sequence shown here is derived from an EMBL/GenBank/DDBJ whole genome shotgun (WGS) entry which is preliminary data.</text>
</comment>
<dbReference type="FunFam" id="3.30.70.330:FF:000089">
    <property type="entry name" value="RNA binding protein"/>
    <property type="match status" value="1"/>
</dbReference>
<evidence type="ECO:0000313" key="7">
    <source>
        <dbReference type="Proteomes" id="UP001140453"/>
    </source>
</evidence>
<dbReference type="SMART" id="SM00360">
    <property type="entry name" value="RRM"/>
    <property type="match status" value="2"/>
</dbReference>
<feature type="compositionally biased region" description="Low complexity" evidence="4">
    <location>
        <begin position="109"/>
        <end position="133"/>
    </location>
</feature>
<keyword evidence="2 3" id="KW-0694">RNA-binding</keyword>
<dbReference type="PANTHER" id="PTHR10501">
    <property type="entry name" value="U1 SMALL NUCLEAR RIBONUCLEOPROTEIN A/U2 SMALL NUCLEAR RIBONUCLEOPROTEIN B"/>
    <property type="match status" value="1"/>
</dbReference>
<reference evidence="6" key="1">
    <citation type="submission" date="2022-10" db="EMBL/GenBank/DDBJ databases">
        <title>Tapping the CABI collections for fungal endophytes: first genome assemblies for Collariella, Neodidymelliopsis, Ascochyta clinopodiicola, Didymella pomorum, Didymosphaeria variabile, Neocosmospora piperis and Neocucurbitaria cava.</title>
        <authorList>
            <person name="Hill R."/>
        </authorList>
    </citation>
    <scope>NUCLEOTIDE SEQUENCE</scope>
    <source>
        <strain evidence="6">IMI 355082</strain>
    </source>
</reference>
<keyword evidence="1" id="KW-0597">Phosphoprotein</keyword>
<dbReference type="InterPro" id="IPR000504">
    <property type="entry name" value="RRM_dom"/>
</dbReference>